<dbReference type="EnsemblPlants" id="QL05p068526:mrna">
    <property type="protein sequence ID" value="QL05p068526:mrna"/>
    <property type="gene ID" value="QL05p068526"/>
</dbReference>
<evidence type="ECO:0000256" key="1">
    <source>
        <dbReference type="SAM" id="MobiDB-lite"/>
    </source>
</evidence>
<protein>
    <submittedName>
        <fullName evidence="2">Uncharacterized protein</fullName>
    </submittedName>
</protein>
<reference evidence="2 3" key="1">
    <citation type="journal article" date="2016" name="G3 (Bethesda)">
        <title>First Draft Assembly and Annotation of the Genome of a California Endemic Oak Quercus lobata Nee (Fagaceae).</title>
        <authorList>
            <person name="Sork V.L."/>
            <person name="Fitz-Gibbon S.T."/>
            <person name="Puiu D."/>
            <person name="Crepeau M."/>
            <person name="Gugger P.F."/>
            <person name="Sherman R."/>
            <person name="Stevens K."/>
            <person name="Langley C.H."/>
            <person name="Pellegrini M."/>
            <person name="Salzberg S.L."/>
        </authorList>
    </citation>
    <scope>NUCLEOTIDE SEQUENCE [LARGE SCALE GENOMIC DNA]</scope>
    <source>
        <strain evidence="2 3">cv. SW786</strain>
    </source>
</reference>
<dbReference type="InParanoid" id="A0A7N2LR34"/>
<accession>A0A7N2LR34</accession>
<sequence>MLTSESSRNEVLESQKTVSPGGDESEKGSLFLDWPAASSTISSYSNISPDDTGVAEKIYNNCIGDAKLQQANVAGVVEEDLDSMQKVGGIQEITEALDTDLEKGIFPGLELDLCSQRIANTLSPTQSPAHVSMLRDRKLILKGDESEKGSVALDNVSPSDTREAALKVEFVFLLVNVGNGGDLVQHAYFVCLKNLRALKIEFVSLLGQCW</sequence>
<dbReference type="EMBL" id="LRBV02000005">
    <property type="status" value="NOT_ANNOTATED_CDS"/>
    <property type="molecule type" value="Genomic_DNA"/>
</dbReference>
<dbReference type="Proteomes" id="UP000594261">
    <property type="component" value="Chromosome 5"/>
</dbReference>
<name>A0A7N2LR34_QUELO</name>
<feature type="region of interest" description="Disordered" evidence="1">
    <location>
        <begin position="1"/>
        <end position="29"/>
    </location>
</feature>
<evidence type="ECO:0000313" key="2">
    <source>
        <dbReference type="EnsemblPlants" id="QL05p068526:mrna"/>
    </source>
</evidence>
<evidence type="ECO:0000313" key="3">
    <source>
        <dbReference type="Proteomes" id="UP000594261"/>
    </source>
</evidence>
<proteinExistence type="predicted"/>
<dbReference type="Gramene" id="QL05p068526:mrna">
    <property type="protein sequence ID" value="QL05p068526:mrna"/>
    <property type="gene ID" value="QL05p068526"/>
</dbReference>
<keyword evidence="3" id="KW-1185">Reference proteome</keyword>
<reference evidence="2" key="2">
    <citation type="submission" date="2021-01" db="UniProtKB">
        <authorList>
            <consortium name="EnsemblPlants"/>
        </authorList>
    </citation>
    <scope>IDENTIFICATION</scope>
</reference>
<organism evidence="2 3">
    <name type="scientific">Quercus lobata</name>
    <name type="common">Valley oak</name>
    <dbReference type="NCBI Taxonomy" id="97700"/>
    <lineage>
        <taxon>Eukaryota</taxon>
        <taxon>Viridiplantae</taxon>
        <taxon>Streptophyta</taxon>
        <taxon>Embryophyta</taxon>
        <taxon>Tracheophyta</taxon>
        <taxon>Spermatophyta</taxon>
        <taxon>Magnoliopsida</taxon>
        <taxon>eudicotyledons</taxon>
        <taxon>Gunneridae</taxon>
        <taxon>Pentapetalae</taxon>
        <taxon>rosids</taxon>
        <taxon>fabids</taxon>
        <taxon>Fagales</taxon>
        <taxon>Fagaceae</taxon>
        <taxon>Quercus</taxon>
    </lineage>
</organism>
<dbReference type="AlphaFoldDB" id="A0A7N2LR34"/>